<dbReference type="FunFam" id="2.60.40.10:FF:000283">
    <property type="entry name" value="Immunoglobulin kappa constant"/>
    <property type="match status" value="1"/>
</dbReference>
<dbReference type="InterPro" id="IPR007110">
    <property type="entry name" value="Ig-like_dom"/>
</dbReference>
<dbReference type="Pfam" id="PF07654">
    <property type="entry name" value="C1-set"/>
    <property type="match status" value="2"/>
</dbReference>
<dbReference type="GeneTree" id="ENSGT00940000161491"/>
<proteinExistence type="predicted"/>
<dbReference type="CDD" id="cd21819">
    <property type="entry name" value="IgC1_CH1_IgM"/>
    <property type="match status" value="1"/>
</dbReference>
<reference evidence="4" key="2">
    <citation type="submission" date="2025-08" db="UniProtKB">
        <authorList>
            <consortium name="Ensembl"/>
        </authorList>
    </citation>
    <scope>IDENTIFICATION</scope>
</reference>
<feature type="domain" description="Ig-like" evidence="3">
    <location>
        <begin position="247"/>
        <end position="343"/>
    </location>
</feature>
<dbReference type="InterPro" id="IPR036179">
    <property type="entry name" value="Ig-like_dom_sf"/>
</dbReference>
<dbReference type="STRING" id="8187.ENSLCAP00010040125"/>
<dbReference type="Gene3D" id="2.60.40.10">
    <property type="entry name" value="Immunoglobulins"/>
    <property type="match status" value="2"/>
</dbReference>
<dbReference type="AlphaFoldDB" id="A0A4W6EQC4"/>
<reference evidence="5" key="1">
    <citation type="submission" date="2015-09" db="EMBL/GenBank/DDBJ databases">
        <authorList>
            <person name="Sai Rama Sridatta P."/>
        </authorList>
    </citation>
    <scope>NUCLEOTIDE SEQUENCE [LARGE SCALE GENOMIC DNA]</scope>
</reference>
<name>A0A4W6EQC4_LATCA</name>
<dbReference type="PROSITE" id="PS50835">
    <property type="entry name" value="IG_LIKE"/>
    <property type="match status" value="2"/>
</dbReference>
<keyword evidence="2" id="KW-0393">Immunoglobulin domain</keyword>
<dbReference type="PANTHER" id="PTHR23411">
    <property type="entry name" value="TAPASIN"/>
    <property type="match status" value="1"/>
</dbReference>
<dbReference type="InParanoid" id="A0A4W6EQC4"/>
<evidence type="ECO:0000256" key="2">
    <source>
        <dbReference type="ARBA" id="ARBA00023319"/>
    </source>
</evidence>
<dbReference type="InterPro" id="IPR003597">
    <property type="entry name" value="Ig_C1-set"/>
</dbReference>
<keyword evidence="1" id="KW-1015">Disulfide bond</keyword>
<dbReference type="InterPro" id="IPR013783">
    <property type="entry name" value="Ig-like_fold"/>
</dbReference>
<evidence type="ECO:0000256" key="1">
    <source>
        <dbReference type="ARBA" id="ARBA00023157"/>
    </source>
</evidence>
<feature type="domain" description="Ig-like" evidence="3">
    <location>
        <begin position="29"/>
        <end position="124"/>
    </location>
</feature>
<dbReference type="Ensembl" id="ENSLCAT00010041075.1">
    <property type="protein sequence ID" value="ENSLCAP00010040125.1"/>
    <property type="gene ID" value="ENSLCAG00010018746.1"/>
</dbReference>
<evidence type="ECO:0000259" key="3">
    <source>
        <dbReference type="PROSITE" id="PS50835"/>
    </source>
</evidence>
<accession>A0A4W6EQC4</accession>
<sequence>MLGEKCLMFSIWYFNHTFVFPFLVTSNGPTVFPLTACGSGTGDMITLGCLATDFTPSSLTFAWTKAGTALTEFIQYPSVQKGDLYTGVSQIQVRRQDWDARQTWQCAVTHVAGNAGPVDFTKPSKTYAKSYINAFSVVHLNYSTLTWQSSGGPGNVEINIEDPSLEDMFLHRKGTIKCHVKVNDGMAWSHSRNSMIGILVRRFCNCALKALFLSVAEISYNTAGAFICGRRPNCSLMLAGGQTLLRPSVFMMPPVEHKDKVTLTCYVKDFSPQEVFVSWLWERDNQPLNTVPTEKKLQSVEKDKEKTFTLSSEMEPNMTQWKMGSSFTCKATHNKKEYKKTINICQSKYVYCFTAEYEDCCYHESFMKKIAIAIN</sequence>
<evidence type="ECO:0000313" key="5">
    <source>
        <dbReference type="Proteomes" id="UP000314980"/>
    </source>
</evidence>
<dbReference type="Proteomes" id="UP000314980">
    <property type="component" value="Unassembled WGS sequence"/>
</dbReference>
<dbReference type="FunFam" id="2.60.40.10:FF:002350">
    <property type="entry name" value="Immunoglobulin heavy variable 1-4"/>
    <property type="match status" value="1"/>
</dbReference>
<organism evidence="4 5">
    <name type="scientific">Lates calcarifer</name>
    <name type="common">Barramundi</name>
    <name type="synonym">Holocentrus calcarifer</name>
    <dbReference type="NCBI Taxonomy" id="8187"/>
    <lineage>
        <taxon>Eukaryota</taxon>
        <taxon>Metazoa</taxon>
        <taxon>Chordata</taxon>
        <taxon>Craniata</taxon>
        <taxon>Vertebrata</taxon>
        <taxon>Euteleostomi</taxon>
        <taxon>Actinopterygii</taxon>
        <taxon>Neopterygii</taxon>
        <taxon>Teleostei</taxon>
        <taxon>Neoteleostei</taxon>
        <taxon>Acanthomorphata</taxon>
        <taxon>Carangaria</taxon>
        <taxon>Carangaria incertae sedis</taxon>
        <taxon>Centropomidae</taxon>
        <taxon>Lates</taxon>
    </lineage>
</organism>
<dbReference type="SMART" id="SM00407">
    <property type="entry name" value="IGc1"/>
    <property type="match status" value="2"/>
</dbReference>
<reference evidence="4" key="3">
    <citation type="submission" date="2025-09" db="UniProtKB">
        <authorList>
            <consortium name="Ensembl"/>
        </authorList>
    </citation>
    <scope>IDENTIFICATION</scope>
</reference>
<dbReference type="SUPFAM" id="SSF48726">
    <property type="entry name" value="Immunoglobulin"/>
    <property type="match status" value="2"/>
</dbReference>
<protein>
    <recommendedName>
        <fullName evidence="3">Ig-like domain-containing protein</fullName>
    </recommendedName>
</protein>
<evidence type="ECO:0000313" key="4">
    <source>
        <dbReference type="Ensembl" id="ENSLCAP00010040125.1"/>
    </source>
</evidence>
<dbReference type="InterPro" id="IPR050380">
    <property type="entry name" value="Immune_Resp_Modulators"/>
</dbReference>
<keyword evidence="5" id="KW-1185">Reference proteome</keyword>